<name>A0ABT0BWK5_9BACT</name>
<keyword evidence="2" id="KW-1185">Reference proteome</keyword>
<evidence type="ECO:0000313" key="1">
    <source>
        <dbReference type="EMBL" id="MCJ2379162.1"/>
    </source>
</evidence>
<accession>A0ABT0BWK5</accession>
<reference evidence="1 2" key="1">
    <citation type="submission" date="2022-03" db="EMBL/GenBank/DDBJ databases">
        <title>Parabacteroides sp. nov. isolated from swine feces.</title>
        <authorList>
            <person name="Bak J.E."/>
        </authorList>
    </citation>
    <scope>NUCLEOTIDE SEQUENCE [LARGE SCALE GENOMIC DNA]</scope>
    <source>
        <strain evidence="1 2">AGMB00274</strain>
    </source>
</reference>
<comment type="caution">
    <text evidence="1">The sequence shown here is derived from an EMBL/GenBank/DDBJ whole genome shotgun (WGS) entry which is preliminary data.</text>
</comment>
<gene>
    <name evidence="1" type="ORF">MUN53_00745</name>
</gene>
<evidence type="ECO:0000313" key="2">
    <source>
        <dbReference type="Proteomes" id="UP001165444"/>
    </source>
</evidence>
<dbReference type="EMBL" id="JAKZMM010000001">
    <property type="protein sequence ID" value="MCJ2379162.1"/>
    <property type="molecule type" value="Genomic_DNA"/>
</dbReference>
<organism evidence="1 2">
    <name type="scientific">Parabacteroides faecalis</name>
    <dbReference type="NCBI Taxonomy" id="2924040"/>
    <lineage>
        <taxon>Bacteria</taxon>
        <taxon>Pseudomonadati</taxon>
        <taxon>Bacteroidota</taxon>
        <taxon>Bacteroidia</taxon>
        <taxon>Bacteroidales</taxon>
        <taxon>Tannerellaceae</taxon>
        <taxon>Parabacteroides</taxon>
    </lineage>
</organism>
<dbReference type="Proteomes" id="UP001165444">
    <property type="component" value="Unassembled WGS sequence"/>
</dbReference>
<sequence>MKTQKMNVRNYWNQWSAWIRKICFGEMDKAVKQKPPLLSGRNENPDEVLFSLETFLTENYEFRYNQLKDCTEFRKRNTHDDFIRIDQRGMNTLCLEAKKQGINCWDRDVSRFVYSFQIPSYLSLITPSYMPN</sequence>
<dbReference type="RefSeq" id="WP_243322981.1">
    <property type="nucleotide sequence ID" value="NZ_JAKZMM010000001.1"/>
</dbReference>
<proteinExistence type="predicted"/>
<protein>
    <submittedName>
        <fullName evidence="1">Uncharacterized protein</fullName>
    </submittedName>
</protein>